<dbReference type="AlphaFoldDB" id="A0A8D8F0N7"/>
<evidence type="ECO:0000313" key="1">
    <source>
        <dbReference type="EMBL" id="CAG6454917.1"/>
    </source>
</evidence>
<organism evidence="1">
    <name type="scientific">Culex pipiens</name>
    <name type="common">House mosquito</name>
    <dbReference type="NCBI Taxonomy" id="7175"/>
    <lineage>
        <taxon>Eukaryota</taxon>
        <taxon>Metazoa</taxon>
        <taxon>Ecdysozoa</taxon>
        <taxon>Arthropoda</taxon>
        <taxon>Hexapoda</taxon>
        <taxon>Insecta</taxon>
        <taxon>Pterygota</taxon>
        <taxon>Neoptera</taxon>
        <taxon>Endopterygota</taxon>
        <taxon>Diptera</taxon>
        <taxon>Nematocera</taxon>
        <taxon>Culicoidea</taxon>
        <taxon>Culicidae</taxon>
        <taxon>Culicinae</taxon>
        <taxon>Culicini</taxon>
        <taxon>Culex</taxon>
        <taxon>Culex</taxon>
    </lineage>
</organism>
<dbReference type="EMBL" id="HBUE01027570">
    <property type="protein sequence ID" value="CAG6454917.1"/>
    <property type="molecule type" value="Transcribed_RNA"/>
</dbReference>
<dbReference type="EMBL" id="HBUE01245269">
    <property type="protein sequence ID" value="CAG6551693.1"/>
    <property type="molecule type" value="Transcribed_RNA"/>
</dbReference>
<sequence>MAGNDRDLVDCYHVGVGAHNAVEERMLTSFCRSFCIAVRHGMVLGRDVQSFGNRFGSRIPGNGRPKSGVCRLYAGRSRANWRGRRGNGYGIAQGLRTCFGL</sequence>
<dbReference type="EMBL" id="HBUE01352372">
    <property type="protein sequence ID" value="CAG6603993.1"/>
    <property type="molecule type" value="Transcribed_RNA"/>
</dbReference>
<protein>
    <submittedName>
        <fullName evidence="1">(northern house mosquito) hypothetical protein</fullName>
    </submittedName>
</protein>
<reference evidence="1" key="1">
    <citation type="submission" date="2021-05" db="EMBL/GenBank/DDBJ databases">
        <authorList>
            <person name="Alioto T."/>
            <person name="Alioto T."/>
            <person name="Gomez Garrido J."/>
        </authorList>
    </citation>
    <scope>NUCLEOTIDE SEQUENCE</scope>
</reference>
<name>A0A8D8F0N7_CULPI</name>
<dbReference type="EMBL" id="HBUE01352373">
    <property type="protein sequence ID" value="CAG6603995.1"/>
    <property type="molecule type" value="Transcribed_RNA"/>
</dbReference>
<dbReference type="EMBL" id="HBUE01245270">
    <property type="protein sequence ID" value="CAG6551695.1"/>
    <property type="molecule type" value="Transcribed_RNA"/>
</dbReference>
<proteinExistence type="predicted"/>
<accession>A0A8D8F0N7</accession>
<dbReference type="EMBL" id="HBUE01027569">
    <property type="protein sequence ID" value="CAG6454913.1"/>
    <property type="molecule type" value="Transcribed_RNA"/>
</dbReference>